<feature type="domain" description="AAA+ ATPase" evidence="2">
    <location>
        <begin position="1276"/>
        <end position="1478"/>
    </location>
</feature>
<gene>
    <name evidence="3" type="primary">ftsH</name>
</gene>
<dbReference type="GO" id="GO:0006508">
    <property type="term" value="P:proteolysis"/>
    <property type="evidence" value="ECO:0007669"/>
    <property type="project" value="InterPro"/>
</dbReference>
<dbReference type="PROSITE" id="PS00674">
    <property type="entry name" value="AAA"/>
    <property type="match status" value="1"/>
</dbReference>
<evidence type="ECO:0000313" key="3">
    <source>
        <dbReference type="EMBL" id="AIT93478.1"/>
    </source>
</evidence>
<dbReference type="InterPro" id="IPR027417">
    <property type="entry name" value="P-loop_NTPase"/>
</dbReference>
<dbReference type="PANTHER" id="PTHR23076:SF97">
    <property type="entry name" value="ATP-DEPENDENT ZINC METALLOPROTEASE YME1L1"/>
    <property type="match status" value="1"/>
</dbReference>
<dbReference type="Gene3D" id="3.40.50.300">
    <property type="entry name" value="P-loop containing nucleotide triphosphate hydrolases"/>
    <property type="match status" value="2"/>
</dbReference>
<dbReference type="GO" id="GO:0004222">
    <property type="term" value="F:metalloendopeptidase activity"/>
    <property type="evidence" value="ECO:0007669"/>
    <property type="project" value="InterPro"/>
</dbReference>
<dbReference type="InterPro" id="IPR003960">
    <property type="entry name" value="ATPase_AAA_CS"/>
</dbReference>
<dbReference type="GO" id="GO:0005524">
    <property type="term" value="F:ATP binding"/>
    <property type="evidence" value="ECO:0007669"/>
    <property type="project" value="InterPro"/>
</dbReference>
<reference evidence="3" key="1">
    <citation type="journal article" date="2014" name="BMC Evol. Biol.">
        <title>Chloroplast phylogenomic analysis resolves deep-level relationships within the green algal class Trebouxiophyceae.</title>
        <authorList>
            <person name="Lemieux C."/>
            <person name="Otis C."/>
            <person name="Turmel M."/>
        </authorList>
    </citation>
    <scope>NUCLEOTIDE SEQUENCE</scope>
</reference>
<dbReference type="InterPro" id="IPR037219">
    <property type="entry name" value="Peptidase_M41-like"/>
</dbReference>
<dbReference type="Gene3D" id="1.20.58.760">
    <property type="entry name" value="Peptidase M41"/>
    <property type="match status" value="1"/>
</dbReference>
<protein>
    <submittedName>
        <fullName evidence="3">Cell division protein</fullName>
    </submittedName>
</protein>
<keyword evidence="3" id="KW-0934">Plastid</keyword>
<geneLocation type="chloroplast" evidence="3"/>
<dbReference type="GO" id="GO:0051301">
    <property type="term" value="P:cell division"/>
    <property type="evidence" value="ECO:0007669"/>
    <property type="project" value="UniProtKB-KW"/>
</dbReference>
<dbReference type="SMART" id="SM00382">
    <property type="entry name" value="AAA"/>
    <property type="match status" value="1"/>
</dbReference>
<dbReference type="Gene3D" id="1.10.8.60">
    <property type="match status" value="1"/>
</dbReference>
<dbReference type="SUPFAM" id="SSF52540">
    <property type="entry name" value="P-loop containing nucleoside triphosphate hydrolases"/>
    <property type="match status" value="1"/>
</dbReference>
<proteinExistence type="predicted"/>
<dbReference type="SUPFAM" id="SSF140990">
    <property type="entry name" value="FtsH protease domain-like"/>
    <property type="match status" value="1"/>
</dbReference>
<keyword evidence="3" id="KW-0132">Cell division</keyword>
<keyword evidence="3" id="KW-0131">Cell cycle</keyword>
<feature type="region of interest" description="Disordered" evidence="1">
    <location>
        <begin position="1023"/>
        <end position="1047"/>
    </location>
</feature>
<feature type="region of interest" description="Disordered" evidence="1">
    <location>
        <begin position="894"/>
        <end position="915"/>
    </location>
</feature>
<name>A0A097KJY4_9CHLO</name>
<accession>A0A097KJY4</accession>
<dbReference type="GO" id="GO:0004176">
    <property type="term" value="F:ATP-dependent peptidase activity"/>
    <property type="evidence" value="ECO:0007669"/>
    <property type="project" value="InterPro"/>
</dbReference>
<sequence>MEISPIKYKYKLRDFINSIFTVEFKIIRRIFPIVIGVYKVLYVKYQDNSILSTHEKMFFSCFQNNLPGLSPHHIKIAWQTFDQIFLDELKIETPAPSEAKTQFFSSLRSFGPKSGGPPDLGKQSSPRPYYSHCAKPTSEADNYLNVPWPGKRNKIDIETNFYTKKIDFYSNSITIIPPCNWNKKQQKLYLGLFNNKIQASLINETSKNTGIYQLGNNWLKVSAKKPSFCLASFAKQDLVSLGLAKQAKQSSVKKNVVFFQPISSEATLSRLGAKPSEENLAKTPSHGPLWLTCWKNKNSFFYPFGFSQAKPYNSRVLRTQVWRTSTPFKSSFGEFQNASKQELSNLDELPVKLNSIEIPPDKVRYRSLFFVDSILNDHPIGDVQSSAYGMHKSLVLRQEHQHQPDIFSLKKIIKLKEKKFKVTSFSNLNKLKQKQVETLKIQNFTHFFIKKNTDTGIFADTVSLETQSQSPSRASDVFFSKLQTRYLKGIIFKDIPVDENILATAKTIFFVNKKTKKSHYFHHLIKRYSVNENITPLANYEILDRLLQDIVNNKKQARKGSFMCNILERLAASASKKCYLAKQDSPKLSENFFYDAVAMFSQPNFKNQNPNEVLPRQDYSSKDALKLLKLLENFTNIVKNTETSPRLMSGYLFPDSANKSSLFQLKKIEKQHTKLSGTSKLEIVKNYFPCKGVLKLDFNVERIPFEFLFKDCKLKFTNSGIYDGPVVFENKTTNELQITNSVELKEWYKQLIYSDNSLTDQQENFFGNSFPKTKSMLKEFDSTDNSFGASTLGPCFARNKSGFARPFESEIFIKKPLFIKKKYLKKFTTGLIPRSKYCIFFSKKKYLSKHRIVREPNKILSTKRFKYTTYLDESELDTVLVKKGFSSSEAKTRDLGKQSSLGSFGPKSGGLASLDLDPKDPRPRVFPSGLVHKDKIIQQKFPMKLNYQPTNTSVSALNTVWFPWGPEEPSPFGLFLVSLKKTQFFFKPIGIRKTAFVGFSDLCGSKPIFASLAKHDLGLGSFGPKSSEARPTDPSPLGPKKPKQSSLKKNVVFSKTKQNLDTQNLVFFEKKFSTPCLQLREKPKKFFLSRTEKYLFGKTYKRNNTIYINKNSVNKSNWKKDNCSLSLASAKLHENYKTSRVKNSPLLRISFLEQTEFLKQPFFQSFETLSYSSFLSFNQRYSIFLFLIYIFNDILKKYKQEIKSFISGFLDKKNDASDTEAEDLQWNFRIIKNIKKNFDSIGGIDSILPELGEIVWFLRNSVESFGLYHDKTRNTIPQAILLTGPPGTGKTLLVQAIAGEAKVPVLIESASSLIQPKKSFNGPQRIKNLFQKAREIAPCIIFIDEIDTFGETRSGVMENPVFHDSIIDCIYPRNQKFTNNLALRPSLSRSATRQSNNLIPTRLLEELEFYGDSNTLSSQNSLKQKKNNLLMQLLIELDGVTNEKKVLVFAATNRPQILDSALTRPGRFNKILDLKLPNKQKRIEIIKLYSGNMGVEKNISLDYIANLTLGLSAADLAASINQSSIQAIQGETIHTIETLEYGIQSITGYITQKNKLRSFIKYGKNSPGFPGWAQKTRYPVRKTSLFFINRIAYYQAGKVVVHTLLKTHPNIISIHLWPEIKSPRYHLINSIREKQFSQIYRRIELESHVIGFYAGKAGEFLGLFQKVPINKNIQTKLQANRLLTVLQSDLGIQDMSLASWLGEVMVHKWYLYSKKISTQNFNQLKENYNSEQNSDVAITNFLRKEAATLNGLYQNSKTNLVEPTQKTEKAPLPSVISTAKQHAKQPWLQKRIAKKFEFFFSSKTDWHRIYSMNYKNDENTRSVAPDIYYHSNVYLKKINEYKLTNTNILVKDKFSSIVNWNDIYMLNRDYIYQSLLGTCFNKALLLIDQNRELLDLFATSLLRKEILREYEINDIIQTFLNNSVSANSKTSFFG</sequence>
<organism evidence="3">
    <name type="scientific">Prasiolopsis wulf-kochii</name>
    <dbReference type="NCBI Taxonomy" id="3239232"/>
    <lineage>
        <taxon>Eukaryota</taxon>
        <taxon>Viridiplantae</taxon>
        <taxon>Chlorophyta</taxon>
        <taxon>core chlorophytes</taxon>
        <taxon>Trebouxiophyceae</taxon>
        <taxon>Prasiolales</taxon>
        <taxon>Prasiolaceae</taxon>
        <taxon>Prasiolopsis</taxon>
    </lineage>
</organism>
<dbReference type="GO" id="GO:0016887">
    <property type="term" value="F:ATP hydrolysis activity"/>
    <property type="evidence" value="ECO:0007669"/>
    <property type="project" value="InterPro"/>
</dbReference>
<evidence type="ECO:0000256" key="1">
    <source>
        <dbReference type="SAM" id="MobiDB-lite"/>
    </source>
</evidence>
<dbReference type="PANTHER" id="PTHR23076">
    <property type="entry name" value="METALLOPROTEASE M41 FTSH"/>
    <property type="match status" value="1"/>
</dbReference>
<dbReference type="InterPro" id="IPR003959">
    <property type="entry name" value="ATPase_AAA_core"/>
</dbReference>
<evidence type="ECO:0000259" key="2">
    <source>
        <dbReference type="SMART" id="SM00382"/>
    </source>
</evidence>
<keyword evidence="3" id="KW-0150">Chloroplast</keyword>
<dbReference type="EMBL" id="KM462862">
    <property type="protein sequence ID" value="AIT93478.1"/>
    <property type="molecule type" value="Genomic_DNA"/>
</dbReference>
<dbReference type="Pfam" id="PF00004">
    <property type="entry name" value="AAA"/>
    <property type="match status" value="2"/>
</dbReference>
<dbReference type="InterPro" id="IPR003593">
    <property type="entry name" value="AAA+_ATPase"/>
</dbReference>